<dbReference type="InParanoid" id="A0A6P8IK38"/>
<dbReference type="Proteomes" id="UP000515163">
    <property type="component" value="Unplaced"/>
</dbReference>
<dbReference type="GO" id="GO:0006887">
    <property type="term" value="P:exocytosis"/>
    <property type="evidence" value="ECO:0007669"/>
    <property type="project" value="UniProtKB-KW"/>
</dbReference>
<evidence type="ECO:0000256" key="2">
    <source>
        <dbReference type="ARBA" id="ARBA00022448"/>
    </source>
</evidence>
<dbReference type="Pfam" id="PF03081">
    <property type="entry name" value="Exo70_C"/>
    <property type="match status" value="1"/>
</dbReference>
<dbReference type="Gene3D" id="1.20.1280.170">
    <property type="entry name" value="Exocyst complex component Exo70"/>
    <property type="match status" value="2"/>
</dbReference>
<dbReference type="InterPro" id="IPR016159">
    <property type="entry name" value="Cullin_repeat-like_dom_sf"/>
</dbReference>
<name>A0A6P8IK38_ACTTE</name>
<gene>
    <name evidence="10" type="primary">LOC116302063</name>
</gene>
<feature type="compositionally biased region" description="Basic and acidic residues" evidence="7">
    <location>
        <begin position="291"/>
        <end position="303"/>
    </location>
</feature>
<protein>
    <recommendedName>
        <fullName evidence="4 5">Exocyst complex component 7</fullName>
    </recommendedName>
    <alternativeName>
        <fullName evidence="5">Exocyst complex component Exo70</fullName>
    </alternativeName>
</protein>
<dbReference type="AlphaFoldDB" id="A0A6P8IK38"/>
<dbReference type="PANTHER" id="PTHR12542">
    <property type="entry name" value="EXOCYST COMPLEX PROTEIN EXO70"/>
    <property type="match status" value="1"/>
</dbReference>
<feature type="coiled-coil region" evidence="6">
    <location>
        <begin position="1"/>
        <end position="28"/>
    </location>
</feature>
<dbReference type="GO" id="GO:0000145">
    <property type="term" value="C:exocyst"/>
    <property type="evidence" value="ECO:0007669"/>
    <property type="project" value="InterPro"/>
</dbReference>
<evidence type="ECO:0000313" key="9">
    <source>
        <dbReference type="Proteomes" id="UP000515163"/>
    </source>
</evidence>
<feature type="region of interest" description="Disordered" evidence="7">
    <location>
        <begin position="243"/>
        <end position="303"/>
    </location>
</feature>
<dbReference type="InterPro" id="IPR004140">
    <property type="entry name" value="Exo70"/>
</dbReference>
<feature type="compositionally biased region" description="Basic residues" evidence="7">
    <location>
        <begin position="260"/>
        <end position="271"/>
    </location>
</feature>
<dbReference type="OrthoDB" id="1922221at2759"/>
<dbReference type="GO" id="GO:0015031">
    <property type="term" value="P:protein transport"/>
    <property type="evidence" value="ECO:0007669"/>
    <property type="project" value="UniProtKB-KW"/>
</dbReference>
<evidence type="ECO:0000313" key="10">
    <source>
        <dbReference type="RefSeq" id="XP_031567122.1"/>
    </source>
</evidence>
<dbReference type="FunCoup" id="A0A6P8IK38">
    <property type="interactions" value="2074"/>
</dbReference>
<evidence type="ECO:0000256" key="3">
    <source>
        <dbReference type="ARBA" id="ARBA00022483"/>
    </source>
</evidence>
<dbReference type="RefSeq" id="XP_031567122.1">
    <property type="nucleotide sequence ID" value="XM_031711262.1"/>
</dbReference>
<evidence type="ECO:0000256" key="7">
    <source>
        <dbReference type="SAM" id="MobiDB-lite"/>
    </source>
</evidence>
<dbReference type="GeneID" id="116302063"/>
<comment type="similarity">
    <text evidence="1 5">Belongs to the EXO70 family.</text>
</comment>
<sequence>MDDISVKKKQIEEKLNQEKMTLSFLKESLTKSDHITKNMLNILASFESRIHKLEDTIVPVHKETVDLQRRQSNIDRSLSALDHVISYHHVYSNTEHVIRDAPTGNLEAYIKNLERVIDAIEFFTQNNPNCLEMTHLTSLRECGRESLEKEFRMLLNRHSKPVPGNVILDCIGNEEGQLGEELNVEHLPEKVIEDLSTISNWLTGPGKTHSLDFMSAYAQIRSSTLVRSMQGIKEIRIMDSTHSSGKFKASSGVSTPTRKGISKKKDLRRVPSKPMEFSRKGSSLQTSLAFDSKDGKEEHKDEKSDIDASGYVLSCKALLKLIESERELMKPVIPEEHQNAIFDKLIEAATDAFMAEGETIISTLKRFITKHNYSAIMQTFPILKQFRQIQPHFDDIVQDTTAKTRMRFPNLIRILELTSSRALEEFADGIKHGPDKHSNMPKDGTVHELTRNTLIFMDQLLPYSETVGHVLATQQEDQMRGFINRDKGQLTRITAEYVQRVLGSLGLNLQLKAKVYESVTLSSLFLLNNYHYILKALQRSGLLELLKEGEITDIDDQYQMLVEEQKNMYDKCWSKVLHYLLEMDKPGPAPKGADAKLKDKQRQMIKDKFKGFNTEFDEIYQIQKTYTVPDDQLREEIRKKNFDLIVPLYRSFREKYEGVQFTKNPEKYVKYSPDEVGKLIKKFFDVSA</sequence>
<proteinExistence type="inferred from homology"/>
<dbReference type="SUPFAM" id="SSF74788">
    <property type="entry name" value="Cullin repeat-like"/>
    <property type="match status" value="1"/>
</dbReference>
<keyword evidence="3 5" id="KW-0268">Exocytosis</keyword>
<dbReference type="InterPro" id="IPR046364">
    <property type="entry name" value="Exo70_C"/>
</dbReference>
<evidence type="ECO:0000256" key="6">
    <source>
        <dbReference type="SAM" id="Coils"/>
    </source>
</evidence>
<feature type="domain" description="Exocyst complex subunit Exo70 C-terminal" evidence="8">
    <location>
        <begin position="316"/>
        <end position="681"/>
    </location>
</feature>
<organism evidence="9 10">
    <name type="scientific">Actinia tenebrosa</name>
    <name type="common">Australian red waratah sea anemone</name>
    <dbReference type="NCBI Taxonomy" id="6105"/>
    <lineage>
        <taxon>Eukaryota</taxon>
        <taxon>Metazoa</taxon>
        <taxon>Cnidaria</taxon>
        <taxon>Anthozoa</taxon>
        <taxon>Hexacorallia</taxon>
        <taxon>Actiniaria</taxon>
        <taxon>Actiniidae</taxon>
        <taxon>Actinia</taxon>
    </lineage>
</organism>
<comment type="function">
    <text evidence="5">Component of the exocyst complex involved in the docking of exocytic vesicles with fusion sites on the plasma membrane.</text>
</comment>
<keyword evidence="6" id="KW-0175">Coiled coil</keyword>
<feature type="compositionally biased region" description="Polar residues" evidence="7">
    <location>
        <begin position="280"/>
        <end position="289"/>
    </location>
</feature>
<reference evidence="10" key="1">
    <citation type="submission" date="2025-08" db="UniProtKB">
        <authorList>
            <consortium name="RefSeq"/>
        </authorList>
    </citation>
    <scope>IDENTIFICATION</scope>
    <source>
        <tissue evidence="10">Tentacle</tissue>
    </source>
</reference>
<evidence type="ECO:0000256" key="1">
    <source>
        <dbReference type="ARBA" id="ARBA00006756"/>
    </source>
</evidence>
<evidence type="ECO:0000256" key="5">
    <source>
        <dbReference type="RuleBase" id="RU365026"/>
    </source>
</evidence>
<evidence type="ECO:0000259" key="8">
    <source>
        <dbReference type="Pfam" id="PF03081"/>
    </source>
</evidence>
<dbReference type="PANTHER" id="PTHR12542:SF41">
    <property type="entry name" value="EXOCYST COMPLEX COMPONENT 7"/>
    <property type="match status" value="1"/>
</dbReference>
<evidence type="ECO:0000256" key="4">
    <source>
        <dbReference type="ARBA" id="ARBA00026169"/>
    </source>
</evidence>
<accession>A0A6P8IK38</accession>
<dbReference type="Pfam" id="PF20669">
    <property type="entry name" value="Exo70_N"/>
    <property type="match status" value="1"/>
</dbReference>
<keyword evidence="9" id="KW-1185">Reference proteome</keyword>
<dbReference type="GO" id="GO:0005546">
    <property type="term" value="F:phosphatidylinositol-4,5-bisphosphate binding"/>
    <property type="evidence" value="ECO:0007669"/>
    <property type="project" value="InterPro"/>
</dbReference>
<keyword evidence="5" id="KW-0653">Protein transport</keyword>
<dbReference type="KEGG" id="aten:116302063"/>
<keyword evidence="2 5" id="KW-0813">Transport</keyword>